<reference evidence="5 6" key="1">
    <citation type="submission" date="2020-10" db="EMBL/GenBank/DDBJ databases">
        <title>The genome of sulfurovum sp.</title>
        <authorList>
            <person name="Xie S."/>
            <person name="Shao Z."/>
            <person name="Jiang L."/>
        </authorList>
    </citation>
    <scope>NUCLEOTIDE SEQUENCE [LARGE SCALE GENOMIC DNA]</scope>
    <source>
        <strain evidence="5 6">ST-419</strain>
    </source>
</reference>
<sequence>MSFMRIFLLFLPILLSAQNIKIAVVAHHGIDQAEKDWMPTITYLNEKIPEHHFQLVPFLPTQFPKLKEEVRAGTIDFIISPPAMYVELELTVGASKMLTLAKENNVTQFGSVIFTHRSSNITSLSQIDNNTRIAAIAPFGFGGWLIGYEILKYHHIPLNEKDVEFLGTQEKIVKAILDNKADIGIVRTGILEKLQSEKEVDLNKITVLHQLIHKNFPFLCSTELYPEWAFARTKHVHNDIAKKVVLTLLSLPKNSDITKNSDSPYHWTAPYNYQKVKELMKRLEIGYYADLKSEVLQKWVKQNEEVIFFILLLFMVVLLLSFIREYRTNKKLRQEKEAKDALLKQVEYHAYHDKLTKLFNRTYLEEVVSTEKSFSIIMLDINNFSYINMSYGFEIGDKLLVKVADILKEAFDAHSAYRLYSDEFALLFNEEIDFKEKIKQIQNYFHNNTIQIETITLHLSFSYGAAYDRDKVIRNTTLALKKSKERGKDRYYIFYEKRDSIDYTKREAFISMHNLLCEALEKDKIVPYFQGIWNNKRNTITKFEVLARIENDDQLISPNQFLEAAQLSGFLPNITKVMIDKSFKMMAENDYSFSINITEDDLSRNYLCVYLNEKSKQYGIKPERVILEILEGMSATGQQDNIRQLEQLKREGYSLAIDDFGAEYSNFERTLELDVDFIKIDAKYIKDIDVNQRSYNVAKSIAFFAKQSNIPCIAEFVHNAAIQKVVEELGIEYSQGYYFSEPSEIPR</sequence>
<dbReference type="Pfam" id="PF00990">
    <property type="entry name" value="GGDEF"/>
    <property type="match status" value="1"/>
</dbReference>
<dbReference type="PANTHER" id="PTHR33121:SF71">
    <property type="entry name" value="OXYGEN SENSOR PROTEIN DOSP"/>
    <property type="match status" value="1"/>
</dbReference>
<dbReference type="PROSITE" id="PS50887">
    <property type="entry name" value="GGDEF"/>
    <property type="match status" value="1"/>
</dbReference>
<accession>A0A7M1S1Z0</accession>
<dbReference type="CDD" id="cd01949">
    <property type="entry name" value="GGDEF"/>
    <property type="match status" value="1"/>
</dbReference>
<organism evidence="5 6">
    <name type="scientific">Sulfurovum indicum</name>
    <dbReference type="NCBI Taxonomy" id="2779528"/>
    <lineage>
        <taxon>Bacteria</taxon>
        <taxon>Pseudomonadati</taxon>
        <taxon>Campylobacterota</taxon>
        <taxon>Epsilonproteobacteria</taxon>
        <taxon>Campylobacterales</taxon>
        <taxon>Sulfurovaceae</taxon>
        <taxon>Sulfurovum</taxon>
    </lineage>
</organism>
<evidence type="ECO:0000259" key="3">
    <source>
        <dbReference type="PROSITE" id="PS50883"/>
    </source>
</evidence>
<dbReference type="InterPro" id="IPR029787">
    <property type="entry name" value="Nucleotide_cyclase"/>
</dbReference>
<dbReference type="InterPro" id="IPR001633">
    <property type="entry name" value="EAL_dom"/>
</dbReference>
<feature type="domain" description="GGDEF" evidence="4">
    <location>
        <begin position="372"/>
        <end position="496"/>
    </location>
</feature>
<dbReference type="InterPro" id="IPR043128">
    <property type="entry name" value="Rev_trsase/Diguanyl_cyclase"/>
</dbReference>
<dbReference type="NCBIfam" id="TIGR00254">
    <property type="entry name" value="GGDEF"/>
    <property type="match status" value="1"/>
</dbReference>
<dbReference type="RefSeq" id="WP_197547917.1">
    <property type="nucleotide sequence ID" value="NZ_CP063164.1"/>
</dbReference>
<keyword evidence="6" id="KW-1185">Reference proteome</keyword>
<name>A0A7M1S1Z0_9BACT</name>
<evidence type="ECO:0000256" key="2">
    <source>
        <dbReference type="SAM" id="SignalP"/>
    </source>
</evidence>
<proteinExistence type="predicted"/>
<feature type="signal peptide" evidence="2">
    <location>
        <begin position="1"/>
        <end position="17"/>
    </location>
</feature>
<dbReference type="SUPFAM" id="SSF55073">
    <property type="entry name" value="Nucleotide cyclase"/>
    <property type="match status" value="1"/>
</dbReference>
<keyword evidence="1" id="KW-0812">Transmembrane</keyword>
<dbReference type="GO" id="GO:0071111">
    <property type="term" value="F:cyclic-guanylate-specific phosphodiesterase activity"/>
    <property type="evidence" value="ECO:0007669"/>
    <property type="project" value="InterPro"/>
</dbReference>
<gene>
    <name evidence="5" type="ORF">IMZ28_07225</name>
</gene>
<dbReference type="EMBL" id="CP063164">
    <property type="protein sequence ID" value="QOR61244.1"/>
    <property type="molecule type" value="Genomic_DNA"/>
</dbReference>
<feature type="transmembrane region" description="Helical" evidence="1">
    <location>
        <begin position="306"/>
        <end position="323"/>
    </location>
</feature>
<keyword evidence="1" id="KW-1133">Transmembrane helix</keyword>
<dbReference type="Pfam" id="PF00563">
    <property type="entry name" value="EAL"/>
    <property type="match status" value="1"/>
</dbReference>
<dbReference type="Pfam" id="PF12974">
    <property type="entry name" value="Phosphonate-bd"/>
    <property type="match status" value="1"/>
</dbReference>
<dbReference type="SUPFAM" id="SSF53850">
    <property type="entry name" value="Periplasmic binding protein-like II"/>
    <property type="match status" value="1"/>
</dbReference>
<dbReference type="Gene3D" id="3.40.190.10">
    <property type="entry name" value="Periplasmic binding protein-like II"/>
    <property type="match status" value="2"/>
</dbReference>
<keyword evidence="2" id="KW-0732">Signal</keyword>
<dbReference type="Gene3D" id="3.30.70.270">
    <property type="match status" value="1"/>
</dbReference>
<dbReference type="PANTHER" id="PTHR33121">
    <property type="entry name" value="CYCLIC DI-GMP PHOSPHODIESTERASE PDEF"/>
    <property type="match status" value="1"/>
</dbReference>
<dbReference type="CDD" id="cd01948">
    <property type="entry name" value="EAL"/>
    <property type="match status" value="1"/>
</dbReference>
<feature type="chain" id="PRO_5029795207" evidence="2">
    <location>
        <begin position="18"/>
        <end position="747"/>
    </location>
</feature>
<evidence type="ECO:0000259" key="4">
    <source>
        <dbReference type="PROSITE" id="PS50887"/>
    </source>
</evidence>
<dbReference type="InterPro" id="IPR050706">
    <property type="entry name" value="Cyclic-di-GMP_PDE-like"/>
</dbReference>
<dbReference type="PROSITE" id="PS50883">
    <property type="entry name" value="EAL"/>
    <property type="match status" value="1"/>
</dbReference>
<keyword evidence="1" id="KW-0472">Membrane</keyword>
<dbReference type="SMART" id="SM00267">
    <property type="entry name" value="GGDEF"/>
    <property type="match status" value="1"/>
</dbReference>
<protein>
    <submittedName>
        <fullName evidence="5">EAL domain-containing protein</fullName>
    </submittedName>
</protein>
<dbReference type="Proteomes" id="UP000595074">
    <property type="component" value="Chromosome"/>
</dbReference>
<dbReference type="KEGG" id="sinu:IMZ28_07225"/>
<evidence type="ECO:0000313" key="6">
    <source>
        <dbReference type="Proteomes" id="UP000595074"/>
    </source>
</evidence>
<dbReference type="InterPro" id="IPR035919">
    <property type="entry name" value="EAL_sf"/>
</dbReference>
<dbReference type="InterPro" id="IPR000160">
    <property type="entry name" value="GGDEF_dom"/>
</dbReference>
<evidence type="ECO:0000313" key="5">
    <source>
        <dbReference type="EMBL" id="QOR61244.1"/>
    </source>
</evidence>
<evidence type="ECO:0000256" key="1">
    <source>
        <dbReference type="SAM" id="Phobius"/>
    </source>
</evidence>
<dbReference type="AlphaFoldDB" id="A0A7M1S1Z0"/>
<dbReference type="Gene3D" id="3.20.20.450">
    <property type="entry name" value="EAL domain"/>
    <property type="match status" value="1"/>
</dbReference>
<dbReference type="SMART" id="SM00052">
    <property type="entry name" value="EAL"/>
    <property type="match status" value="1"/>
</dbReference>
<feature type="domain" description="EAL" evidence="3">
    <location>
        <begin position="509"/>
        <end position="747"/>
    </location>
</feature>
<dbReference type="SUPFAM" id="SSF141868">
    <property type="entry name" value="EAL domain-like"/>
    <property type="match status" value="1"/>
</dbReference>